<dbReference type="RefSeq" id="WP_311423412.1">
    <property type="nucleotide sequence ID" value="NZ_JAVREH010000015.1"/>
</dbReference>
<feature type="transmembrane region" description="Helical" evidence="6">
    <location>
        <begin position="177"/>
        <end position="195"/>
    </location>
</feature>
<proteinExistence type="predicted"/>
<feature type="transmembrane region" description="Helical" evidence="6">
    <location>
        <begin position="113"/>
        <end position="134"/>
    </location>
</feature>
<dbReference type="CDD" id="cd06173">
    <property type="entry name" value="MFS_MefA_like"/>
    <property type="match status" value="1"/>
</dbReference>
<feature type="transmembrane region" description="Helical" evidence="6">
    <location>
        <begin position="372"/>
        <end position="391"/>
    </location>
</feature>
<feature type="transmembrane region" description="Helical" evidence="6">
    <location>
        <begin position="238"/>
        <end position="263"/>
    </location>
</feature>
<dbReference type="InterPro" id="IPR036259">
    <property type="entry name" value="MFS_trans_sf"/>
</dbReference>
<evidence type="ECO:0000256" key="4">
    <source>
        <dbReference type="ARBA" id="ARBA00022989"/>
    </source>
</evidence>
<reference evidence="8" key="1">
    <citation type="submission" date="2023-07" db="EMBL/GenBank/DDBJ databases">
        <title>30 novel species of actinomycetes from the DSMZ collection.</title>
        <authorList>
            <person name="Nouioui I."/>
        </authorList>
    </citation>
    <scope>NUCLEOTIDE SEQUENCE [LARGE SCALE GENOMIC DNA]</scope>
    <source>
        <strain evidence="8">DSM 44399</strain>
    </source>
</reference>
<dbReference type="SUPFAM" id="SSF103473">
    <property type="entry name" value="MFS general substrate transporter"/>
    <property type="match status" value="1"/>
</dbReference>
<keyword evidence="4 6" id="KW-1133">Transmembrane helix</keyword>
<evidence type="ECO:0000256" key="5">
    <source>
        <dbReference type="ARBA" id="ARBA00023136"/>
    </source>
</evidence>
<feature type="transmembrane region" description="Helical" evidence="6">
    <location>
        <begin position="333"/>
        <end position="352"/>
    </location>
</feature>
<feature type="transmembrane region" description="Helical" evidence="6">
    <location>
        <begin position="308"/>
        <end position="327"/>
    </location>
</feature>
<feature type="transmembrane region" description="Helical" evidence="6">
    <location>
        <begin position="283"/>
        <end position="301"/>
    </location>
</feature>
<dbReference type="Pfam" id="PF07690">
    <property type="entry name" value="MFS_1"/>
    <property type="match status" value="1"/>
</dbReference>
<comment type="subcellular location">
    <subcellularLocation>
        <location evidence="1">Cell membrane</location>
        <topology evidence="1">Multi-pass membrane protein</topology>
    </subcellularLocation>
</comment>
<dbReference type="EMBL" id="JAVREH010000015">
    <property type="protein sequence ID" value="MDT0262263.1"/>
    <property type="molecule type" value="Genomic_DNA"/>
</dbReference>
<accession>A0ABU2JB99</accession>
<evidence type="ECO:0000313" key="7">
    <source>
        <dbReference type="EMBL" id="MDT0262263.1"/>
    </source>
</evidence>
<feature type="transmembrane region" description="Helical" evidence="6">
    <location>
        <begin position="397"/>
        <end position="418"/>
    </location>
</feature>
<feature type="transmembrane region" description="Helical" evidence="6">
    <location>
        <begin position="146"/>
        <end position="171"/>
    </location>
</feature>
<keyword evidence="3 6" id="KW-0812">Transmembrane</keyword>
<keyword evidence="8" id="KW-1185">Reference proteome</keyword>
<evidence type="ECO:0000313" key="8">
    <source>
        <dbReference type="Proteomes" id="UP001183176"/>
    </source>
</evidence>
<evidence type="ECO:0000256" key="1">
    <source>
        <dbReference type="ARBA" id="ARBA00004651"/>
    </source>
</evidence>
<keyword evidence="2" id="KW-1003">Cell membrane</keyword>
<keyword evidence="5 6" id="KW-0472">Membrane</keyword>
<dbReference type="Gene3D" id="1.20.1250.20">
    <property type="entry name" value="MFS general substrate transporter like domains"/>
    <property type="match status" value="1"/>
</dbReference>
<dbReference type="PANTHER" id="PTHR23513:SF17">
    <property type="entry name" value="MEMBRANE PROTEIN"/>
    <property type="match status" value="1"/>
</dbReference>
<dbReference type="InterPro" id="IPR011701">
    <property type="entry name" value="MFS"/>
</dbReference>
<dbReference type="PANTHER" id="PTHR23513">
    <property type="entry name" value="INTEGRAL MEMBRANE EFFLUX PROTEIN-RELATED"/>
    <property type="match status" value="1"/>
</dbReference>
<protein>
    <submittedName>
        <fullName evidence="7">MFS transporter</fullName>
    </submittedName>
</protein>
<name>A0ABU2JB99_9ACTN</name>
<gene>
    <name evidence="7" type="ORF">RM423_12765</name>
</gene>
<feature type="transmembrane region" description="Helical" evidence="6">
    <location>
        <begin position="88"/>
        <end position="107"/>
    </location>
</feature>
<dbReference type="Proteomes" id="UP001183176">
    <property type="component" value="Unassembled WGS sequence"/>
</dbReference>
<evidence type="ECO:0000256" key="6">
    <source>
        <dbReference type="SAM" id="Phobius"/>
    </source>
</evidence>
<sequence length="461" mass="47445">MKDDGFAVPLLARPDLRRLLSVRMFGQLADGIFQASLAGTILFNPERQAHAADIATGFAILLLPYSVLGPFAGVLLDRWSRQRVLFGANLIRALLVCAVAAEIAAGVHGQPFYLSALVVISVNRFVLSALSAALPHVVEPGRLITANALSTTAGGVVSAVGGGAAIGIRLVVGGGEVGYALVALGAAVAYAVAGVRAGGFTQVQLGPDEDTRNHAESVRNVLTGLRDGGRHVRSHPSVVRAFAVISVHRFGYGITAICTLLLYRNYFSDAGFFRTGLAGLGQIVAAIAVGGGLAAVITPIAARRIGYVAWPAVLLIGAGVVELVLGLPFRIQTFLPAAAMLGFVAQGVKICVDTHIAQRVADDYRGRVFSLYDTLFNVLFVGAGVLTALVLPENGRSATSVVVIGVGYAVTGLVYLFAGTAPDDTAGTMTAVVIADCAPAGDAFTAARSATAVVPPPPARG</sequence>
<evidence type="ECO:0000256" key="2">
    <source>
        <dbReference type="ARBA" id="ARBA00022475"/>
    </source>
</evidence>
<organism evidence="7 8">
    <name type="scientific">Jatrophihabitans lederbergiae</name>
    <dbReference type="NCBI Taxonomy" id="3075547"/>
    <lineage>
        <taxon>Bacteria</taxon>
        <taxon>Bacillati</taxon>
        <taxon>Actinomycetota</taxon>
        <taxon>Actinomycetes</taxon>
        <taxon>Jatrophihabitantales</taxon>
        <taxon>Jatrophihabitantaceae</taxon>
        <taxon>Jatrophihabitans</taxon>
    </lineage>
</organism>
<comment type="caution">
    <text evidence="7">The sequence shown here is derived from an EMBL/GenBank/DDBJ whole genome shotgun (WGS) entry which is preliminary data.</text>
</comment>
<evidence type="ECO:0000256" key="3">
    <source>
        <dbReference type="ARBA" id="ARBA00022692"/>
    </source>
</evidence>
<feature type="transmembrane region" description="Helical" evidence="6">
    <location>
        <begin position="54"/>
        <end position="76"/>
    </location>
</feature>